<evidence type="ECO:0000256" key="2">
    <source>
        <dbReference type="SAM" id="Phobius"/>
    </source>
</evidence>
<reference evidence="4 5" key="1">
    <citation type="journal article" date="2016" name="Nat. Commun.">
        <title>Thousands of microbial genomes shed light on interconnected biogeochemical processes in an aquifer system.</title>
        <authorList>
            <person name="Anantharaman K."/>
            <person name="Brown C.T."/>
            <person name="Hug L.A."/>
            <person name="Sharon I."/>
            <person name="Castelle C.J."/>
            <person name="Probst A.J."/>
            <person name="Thomas B.C."/>
            <person name="Singh A."/>
            <person name="Wilkins M.J."/>
            <person name="Karaoz U."/>
            <person name="Brodie E.L."/>
            <person name="Williams K.H."/>
            <person name="Hubbard S.S."/>
            <person name="Banfield J.F."/>
        </authorList>
    </citation>
    <scope>NUCLEOTIDE SEQUENCE [LARGE SCALE GENOMIC DNA]</scope>
</reference>
<dbReference type="SUPFAM" id="SSF53927">
    <property type="entry name" value="Cytidine deaminase-like"/>
    <property type="match status" value="1"/>
</dbReference>
<dbReference type="InterPro" id="IPR016193">
    <property type="entry name" value="Cytidine_deaminase-like"/>
</dbReference>
<name>A0A1G2KQC8_9BACT</name>
<feature type="transmembrane region" description="Helical" evidence="2">
    <location>
        <begin position="7"/>
        <end position="31"/>
    </location>
</feature>
<feature type="compositionally biased region" description="Basic and acidic residues" evidence="1">
    <location>
        <begin position="136"/>
        <end position="149"/>
    </location>
</feature>
<protein>
    <recommendedName>
        <fullName evidence="3">CMP/dCMP-type deaminase domain-containing protein</fullName>
    </recommendedName>
</protein>
<evidence type="ECO:0000313" key="4">
    <source>
        <dbReference type="EMBL" id="OHA01626.1"/>
    </source>
</evidence>
<accession>A0A1G2KQC8</accession>
<sequence length="306" mass="34179">MAKKIFYIGAFAILGALFQFLLHAGIEMWYITLLLRDFDVYGLGLTWDQWVYIHDSGAVLLLIAGIGTGYYEGRYWFARMYDVKLVERADRPDMARHFFELTAVEAKKSTCLRAHCGSVVVGGGHVIGRGHNSPPQDREDRRTCHDRKSTGKAGYDRTCCVHAEWRAIMDALRKDPRAIADSRLYFARVDADGNMVRSGKPYCTVCSRLALDSGIGEFALWHDVGITIYKTSEYDALSYAYSEEHKDEGYAPPRSPMSAIVNMLDAQEKRSAPPLGVLEEKITMNGALPAGRTQKEGEPPDGLPIS</sequence>
<proteinExistence type="predicted"/>
<dbReference type="AlphaFoldDB" id="A0A1G2KQC8"/>
<evidence type="ECO:0000313" key="5">
    <source>
        <dbReference type="Proteomes" id="UP000177811"/>
    </source>
</evidence>
<dbReference type="Pfam" id="PF00383">
    <property type="entry name" value="dCMP_cyt_deam_1"/>
    <property type="match status" value="1"/>
</dbReference>
<keyword evidence="2" id="KW-0812">Transmembrane</keyword>
<evidence type="ECO:0000256" key="1">
    <source>
        <dbReference type="SAM" id="MobiDB-lite"/>
    </source>
</evidence>
<keyword evidence="2" id="KW-0472">Membrane</keyword>
<keyword evidence="2" id="KW-1133">Transmembrane helix</keyword>
<feature type="domain" description="CMP/dCMP-type deaminase" evidence="3">
    <location>
        <begin position="97"/>
        <end position="217"/>
    </location>
</feature>
<dbReference type="Proteomes" id="UP000177811">
    <property type="component" value="Unassembled WGS sequence"/>
</dbReference>
<feature type="region of interest" description="Disordered" evidence="1">
    <location>
        <begin position="285"/>
        <end position="306"/>
    </location>
</feature>
<evidence type="ECO:0000259" key="3">
    <source>
        <dbReference type="Pfam" id="PF00383"/>
    </source>
</evidence>
<dbReference type="InterPro" id="IPR002125">
    <property type="entry name" value="CMP_dCMP_dom"/>
</dbReference>
<comment type="caution">
    <text evidence="4">The sequence shown here is derived from an EMBL/GenBank/DDBJ whole genome shotgun (WGS) entry which is preliminary data.</text>
</comment>
<gene>
    <name evidence="4" type="ORF">A3C16_02630</name>
</gene>
<dbReference type="GO" id="GO:0003824">
    <property type="term" value="F:catalytic activity"/>
    <property type="evidence" value="ECO:0007669"/>
    <property type="project" value="InterPro"/>
</dbReference>
<dbReference type="EMBL" id="MHQL01000058">
    <property type="protein sequence ID" value="OHA01626.1"/>
    <property type="molecule type" value="Genomic_DNA"/>
</dbReference>
<feature type="transmembrane region" description="Helical" evidence="2">
    <location>
        <begin position="51"/>
        <end position="71"/>
    </location>
</feature>
<feature type="region of interest" description="Disordered" evidence="1">
    <location>
        <begin position="128"/>
        <end position="149"/>
    </location>
</feature>
<dbReference type="Gene3D" id="3.40.140.10">
    <property type="entry name" value="Cytidine Deaminase, domain 2"/>
    <property type="match status" value="1"/>
</dbReference>
<organism evidence="4 5">
    <name type="scientific">Candidatus Sungbacteria bacterium RIFCSPHIGHO2_02_FULL_51_29</name>
    <dbReference type="NCBI Taxonomy" id="1802273"/>
    <lineage>
        <taxon>Bacteria</taxon>
        <taxon>Candidatus Sungiibacteriota</taxon>
    </lineage>
</organism>